<dbReference type="PANTHER" id="PTHR43464">
    <property type="entry name" value="METHYLTRANSFERASE"/>
    <property type="match status" value="1"/>
</dbReference>
<keyword evidence="1 5" id="KW-0489">Methyltransferase</keyword>
<evidence type="ECO:0000256" key="3">
    <source>
        <dbReference type="ARBA" id="ARBA00022691"/>
    </source>
</evidence>
<keyword evidence="2 5" id="KW-0808">Transferase</keyword>
<dbReference type="AlphaFoldDB" id="A0A559K463"/>
<gene>
    <name evidence="5" type="ORF">FPZ49_27180</name>
</gene>
<comment type="caution">
    <text evidence="5">The sequence shown here is derived from an EMBL/GenBank/DDBJ whole genome shotgun (WGS) entry which is preliminary data.</text>
</comment>
<evidence type="ECO:0000313" key="5">
    <source>
        <dbReference type="EMBL" id="TVY06880.1"/>
    </source>
</evidence>
<dbReference type="Pfam" id="PF08241">
    <property type="entry name" value="Methyltransf_11"/>
    <property type="match status" value="1"/>
</dbReference>
<evidence type="ECO:0000313" key="6">
    <source>
        <dbReference type="Proteomes" id="UP000317036"/>
    </source>
</evidence>
<dbReference type="InterPro" id="IPR029063">
    <property type="entry name" value="SAM-dependent_MTases_sf"/>
</dbReference>
<dbReference type="SUPFAM" id="SSF53335">
    <property type="entry name" value="S-adenosyl-L-methionine-dependent methyltransferases"/>
    <property type="match status" value="1"/>
</dbReference>
<dbReference type="GO" id="GO:0008757">
    <property type="term" value="F:S-adenosylmethionine-dependent methyltransferase activity"/>
    <property type="evidence" value="ECO:0007669"/>
    <property type="project" value="InterPro"/>
</dbReference>
<feature type="domain" description="Methyltransferase type 11" evidence="4">
    <location>
        <begin position="39"/>
        <end position="132"/>
    </location>
</feature>
<dbReference type="OrthoDB" id="43862at2"/>
<proteinExistence type="predicted"/>
<dbReference type="RefSeq" id="WP_144853063.1">
    <property type="nucleotide sequence ID" value="NZ_VNJI01000047.1"/>
</dbReference>
<organism evidence="5 6">
    <name type="scientific">Paenibacillus cremeus</name>
    <dbReference type="NCBI Taxonomy" id="2163881"/>
    <lineage>
        <taxon>Bacteria</taxon>
        <taxon>Bacillati</taxon>
        <taxon>Bacillota</taxon>
        <taxon>Bacilli</taxon>
        <taxon>Bacillales</taxon>
        <taxon>Paenibacillaceae</taxon>
        <taxon>Paenibacillus</taxon>
    </lineage>
</organism>
<dbReference type="CDD" id="cd02440">
    <property type="entry name" value="AdoMet_MTases"/>
    <property type="match status" value="1"/>
</dbReference>
<dbReference type="PANTHER" id="PTHR43464:SF19">
    <property type="entry name" value="UBIQUINONE BIOSYNTHESIS O-METHYLTRANSFERASE, MITOCHONDRIAL"/>
    <property type="match status" value="1"/>
</dbReference>
<keyword evidence="3" id="KW-0949">S-adenosyl-L-methionine</keyword>
<reference evidence="5 6" key="1">
    <citation type="submission" date="2019-07" db="EMBL/GenBank/DDBJ databases">
        <authorList>
            <person name="Kim J."/>
        </authorList>
    </citation>
    <scope>NUCLEOTIDE SEQUENCE [LARGE SCALE GENOMIC DNA]</scope>
    <source>
        <strain evidence="5 6">JC52</strain>
    </source>
</reference>
<dbReference type="Gene3D" id="3.40.50.150">
    <property type="entry name" value="Vaccinia Virus protein VP39"/>
    <property type="match status" value="1"/>
</dbReference>
<name>A0A559K463_9BACL</name>
<evidence type="ECO:0000256" key="2">
    <source>
        <dbReference type="ARBA" id="ARBA00022679"/>
    </source>
</evidence>
<dbReference type="InterPro" id="IPR013216">
    <property type="entry name" value="Methyltransf_11"/>
</dbReference>
<accession>A0A559K463</accession>
<protein>
    <submittedName>
        <fullName evidence="5">Class I SAM-dependent methyltransferase</fullName>
    </submittedName>
</protein>
<dbReference type="EMBL" id="VNJI01000047">
    <property type="protein sequence ID" value="TVY06880.1"/>
    <property type="molecule type" value="Genomic_DNA"/>
</dbReference>
<sequence>MSYLDMLTRLGVGSAHPGGFSATLHQLQQFPLPEGSRILEVGCGTGRTACYLAKQGYTITGLDIREEMLVKARARAEKEGLAISFVQGSIDALPFADGSFDVILAESVTNFADIRATLREYSRVLSPGGALYDREVMLLQPMPEAEYEEIVRFFGFGGLLSDAEWPQALMAAGFARTETWNRSVFEEHLGEDQERNPDLLQVIDQGAILDSKVWRTSIEHDELIGRNRETLGYALFIAVKGES</sequence>
<evidence type="ECO:0000256" key="1">
    <source>
        <dbReference type="ARBA" id="ARBA00022603"/>
    </source>
</evidence>
<keyword evidence="6" id="KW-1185">Reference proteome</keyword>
<dbReference type="GO" id="GO:0032259">
    <property type="term" value="P:methylation"/>
    <property type="evidence" value="ECO:0007669"/>
    <property type="project" value="UniProtKB-KW"/>
</dbReference>
<dbReference type="Proteomes" id="UP000317036">
    <property type="component" value="Unassembled WGS sequence"/>
</dbReference>
<evidence type="ECO:0000259" key="4">
    <source>
        <dbReference type="Pfam" id="PF08241"/>
    </source>
</evidence>